<evidence type="ECO:0000256" key="1">
    <source>
        <dbReference type="SAM" id="MobiDB-lite"/>
    </source>
</evidence>
<name>A0AAV2HTR0_LYMST</name>
<dbReference type="AlphaFoldDB" id="A0AAV2HTR0"/>
<feature type="compositionally biased region" description="Acidic residues" evidence="1">
    <location>
        <begin position="55"/>
        <end position="96"/>
    </location>
</feature>
<protein>
    <submittedName>
        <fullName evidence="2">Uncharacterized protein</fullName>
    </submittedName>
</protein>
<feature type="non-terminal residue" evidence="2">
    <location>
        <position position="1"/>
    </location>
</feature>
<feature type="region of interest" description="Disordered" evidence="1">
    <location>
        <begin position="52"/>
        <end position="144"/>
    </location>
</feature>
<gene>
    <name evidence="2" type="ORF">GSLYS_00010728001</name>
</gene>
<organism evidence="2 3">
    <name type="scientific">Lymnaea stagnalis</name>
    <name type="common">Great pond snail</name>
    <name type="synonym">Helix stagnalis</name>
    <dbReference type="NCBI Taxonomy" id="6523"/>
    <lineage>
        <taxon>Eukaryota</taxon>
        <taxon>Metazoa</taxon>
        <taxon>Spiralia</taxon>
        <taxon>Lophotrochozoa</taxon>
        <taxon>Mollusca</taxon>
        <taxon>Gastropoda</taxon>
        <taxon>Heterobranchia</taxon>
        <taxon>Euthyneura</taxon>
        <taxon>Panpulmonata</taxon>
        <taxon>Hygrophila</taxon>
        <taxon>Lymnaeoidea</taxon>
        <taxon>Lymnaeidae</taxon>
        <taxon>Lymnaea</taxon>
    </lineage>
</organism>
<feature type="compositionally biased region" description="Acidic residues" evidence="1">
    <location>
        <begin position="135"/>
        <end position="144"/>
    </location>
</feature>
<comment type="caution">
    <text evidence="2">The sequence shown here is derived from an EMBL/GenBank/DDBJ whole genome shotgun (WGS) entry which is preliminary data.</text>
</comment>
<accession>A0AAV2HTR0</accession>
<proteinExistence type="predicted"/>
<feature type="non-terminal residue" evidence="2">
    <location>
        <position position="144"/>
    </location>
</feature>
<dbReference type="EMBL" id="CAXITT010000240">
    <property type="protein sequence ID" value="CAL1536815.1"/>
    <property type="molecule type" value="Genomic_DNA"/>
</dbReference>
<evidence type="ECO:0000313" key="2">
    <source>
        <dbReference type="EMBL" id="CAL1536815.1"/>
    </source>
</evidence>
<reference evidence="2 3" key="1">
    <citation type="submission" date="2024-04" db="EMBL/GenBank/DDBJ databases">
        <authorList>
            <consortium name="Genoscope - CEA"/>
            <person name="William W."/>
        </authorList>
    </citation>
    <scope>NUCLEOTIDE SEQUENCE [LARGE SCALE GENOMIC DNA]</scope>
</reference>
<sequence length="144" mass="15674">GGGGVAQLPIQTTNRCRNTLGLDRVDHELAKICELPLPCLDPEMRLISVARGLDPDEAAWMEDTPEPRYDEDDNEMDEAEEEDYYNELDDYGETDDAASSTDRSGRGEDTGRGESAGRGEDDGCDGDSVRGEEDGRGDEEGLGE</sequence>
<feature type="compositionally biased region" description="Basic and acidic residues" evidence="1">
    <location>
        <begin position="103"/>
        <end position="134"/>
    </location>
</feature>
<keyword evidence="3" id="KW-1185">Reference proteome</keyword>
<dbReference type="Proteomes" id="UP001497497">
    <property type="component" value="Unassembled WGS sequence"/>
</dbReference>
<evidence type="ECO:0000313" key="3">
    <source>
        <dbReference type="Proteomes" id="UP001497497"/>
    </source>
</evidence>